<keyword evidence="1" id="KW-1133">Transmembrane helix</keyword>
<dbReference type="PANTHER" id="PTHR34821:SF2">
    <property type="entry name" value="INNER MEMBRANE PROTEIN YDCZ"/>
    <property type="match status" value="1"/>
</dbReference>
<comment type="caution">
    <text evidence="2">The sequence shown here is derived from an EMBL/GenBank/DDBJ whole genome shotgun (WGS) entry which is preliminary data.</text>
</comment>
<dbReference type="InterPro" id="IPR006750">
    <property type="entry name" value="YdcZ"/>
</dbReference>
<accession>A0A6V7R101</accession>
<dbReference type="EMBL" id="CAJEWE010000003">
    <property type="protein sequence ID" value="CAD2070986.1"/>
    <property type="molecule type" value="Genomic_DNA"/>
</dbReference>
<evidence type="ECO:0000313" key="3">
    <source>
        <dbReference type="Proteomes" id="UP000521032"/>
    </source>
</evidence>
<keyword evidence="3" id="KW-1185">Reference proteome</keyword>
<feature type="transmembrane region" description="Helical" evidence="1">
    <location>
        <begin position="203"/>
        <end position="220"/>
    </location>
</feature>
<sequence>MLLTLFGILVGAFLATQTAVNSHLKSYLSSTFLASFISFTIGTLFLFVIMIVTGQSVFISLDTFTDYPFWIWIGGILGVVTLTVNIFLFKELGSVEAAILPIFGNIIMGMMIDHFGWYYTDLHPFDWMRLFGVIFLILGILVAVVLRNYIYNRNNIVLQDKEQNEAKKWMWRLIGIAAGMGTATQVAVNGYLGIVLESKTHSAFISFLVGMITLLIIVVVRQDNIKEIVNPVKAKAPLFVWIGGLLGAGFVLGNVLLANTIGTGQTVVLTLFGMMIGSTIIQQFGLFKSIKVNTSVVQIAGLVLMLVGVVLIKLL</sequence>
<feature type="transmembrane region" description="Helical" evidence="1">
    <location>
        <begin position="170"/>
        <end position="196"/>
    </location>
</feature>
<dbReference type="Proteomes" id="UP000521032">
    <property type="component" value="Unassembled WGS sequence"/>
</dbReference>
<feature type="transmembrane region" description="Helical" evidence="1">
    <location>
        <begin position="296"/>
        <end position="314"/>
    </location>
</feature>
<keyword evidence="1" id="KW-0472">Membrane</keyword>
<feature type="transmembrane region" description="Helical" evidence="1">
    <location>
        <begin position="69"/>
        <end position="89"/>
    </location>
</feature>
<feature type="transmembrane region" description="Helical" evidence="1">
    <location>
        <begin position="32"/>
        <end position="57"/>
    </location>
</feature>
<feature type="transmembrane region" description="Helical" evidence="1">
    <location>
        <begin position="95"/>
        <end position="118"/>
    </location>
</feature>
<feature type="transmembrane region" description="Helical" evidence="1">
    <location>
        <begin position="240"/>
        <end position="259"/>
    </location>
</feature>
<evidence type="ECO:0000256" key="1">
    <source>
        <dbReference type="SAM" id="Phobius"/>
    </source>
</evidence>
<feature type="transmembrane region" description="Helical" evidence="1">
    <location>
        <begin position="266"/>
        <end position="284"/>
    </location>
</feature>
<dbReference type="AlphaFoldDB" id="A0A6V7R101"/>
<feature type="transmembrane region" description="Helical" evidence="1">
    <location>
        <begin position="130"/>
        <end position="150"/>
    </location>
</feature>
<protein>
    <recommendedName>
        <fullName evidence="4">EamA-like transporter family protein</fullName>
    </recommendedName>
</protein>
<dbReference type="Pfam" id="PF04657">
    <property type="entry name" value="DMT_YdcZ"/>
    <property type="match status" value="2"/>
</dbReference>
<organism evidence="2 3">
    <name type="scientific">Phocicoccus schoeneichii</name>
    <dbReference type="NCBI Taxonomy" id="1812261"/>
    <lineage>
        <taxon>Bacteria</taxon>
        <taxon>Bacillati</taxon>
        <taxon>Bacillota</taxon>
        <taxon>Bacilli</taxon>
        <taxon>Bacillales</taxon>
        <taxon>Salinicoccaceae</taxon>
        <taxon>Phocicoccus</taxon>
    </lineage>
</organism>
<name>A0A6V7R101_9BACL</name>
<gene>
    <name evidence="2" type="ORF">JEOSCH030_00135</name>
</gene>
<dbReference type="RefSeq" id="WP_229713910.1">
    <property type="nucleotide sequence ID" value="NZ_BMDB01000003.1"/>
</dbReference>
<reference evidence="2 3" key="1">
    <citation type="submission" date="2020-07" db="EMBL/GenBank/DDBJ databases">
        <authorList>
            <person name="Criscuolo A."/>
        </authorList>
    </citation>
    <scope>NUCLEOTIDE SEQUENCE [LARGE SCALE GENOMIC DNA]</scope>
    <source>
        <strain evidence="3">CIP 111030</strain>
    </source>
</reference>
<evidence type="ECO:0008006" key="4">
    <source>
        <dbReference type="Google" id="ProtNLM"/>
    </source>
</evidence>
<proteinExistence type="predicted"/>
<evidence type="ECO:0000313" key="2">
    <source>
        <dbReference type="EMBL" id="CAD2070986.1"/>
    </source>
</evidence>
<dbReference type="GO" id="GO:0005886">
    <property type="term" value="C:plasma membrane"/>
    <property type="evidence" value="ECO:0007669"/>
    <property type="project" value="TreeGrafter"/>
</dbReference>
<dbReference type="PANTHER" id="PTHR34821">
    <property type="entry name" value="INNER MEMBRANE PROTEIN YDCZ"/>
    <property type="match status" value="1"/>
</dbReference>
<keyword evidence="1" id="KW-0812">Transmembrane</keyword>